<evidence type="ECO:0000256" key="1">
    <source>
        <dbReference type="SAM" id="MobiDB-lite"/>
    </source>
</evidence>
<keyword evidence="2" id="KW-0472">Membrane</keyword>
<reference evidence="3 4" key="1">
    <citation type="submission" date="2020-12" db="EMBL/GenBank/DDBJ databases">
        <title>Effect of drift, selection, and recombination on the evolution of hybrid genomes in Candida yeast pathogens.</title>
        <authorList>
            <person name="Mixao V."/>
            <person name="Ksiezopolska E."/>
            <person name="Saus E."/>
            <person name="Boekhout T."/>
            <person name="Gacser A."/>
            <person name="Gabaldon T."/>
        </authorList>
    </citation>
    <scope>NUCLEOTIDE SEQUENCE [LARGE SCALE GENOMIC DNA]</scope>
    <source>
        <strain evidence="3 4">BP57</strain>
    </source>
</reference>
<dbReference type="AlphaFoldDB" id="A0A8H8DEA1"/>
<sequence length="279" mass="31257">MSSFIVKWVVNRLLKDNQWNKLGVEDPYYEYVPIQKRNGTKYKKITRRIPEGISTHDTSILETFKKKAYRYDYWFKLLGVQFGWSSIVSIVPVVGTVIQTFWSLQLLALARKIQGGLPLDLQLLFLLNIVIDFALGFIPIIGSLIEIGYKANSRNFLLLEKHLVRVGQKNRGLISEDEVRPGFINDTVQPFVDEKVKPFVDETIKPGAIKAGDQILELLQRKPRSSSVSSTTSGVSSKGTSGSTTQTSNATVTTSSKPSSVVDKKTKDTDPTLSHHNIN</sequence>
<feature type="transmembrane region" description="Helical" evidence="2">
    <location>
        <begin position="122"/>
        <end position="145"/>
    </location>
</feature>
<accession>A0A8H8DEA1</accession>
<feature type="compositionally biased region" description="Low complexity" evidence="1">
    <location>
        <begin position="225"/>
        <end position="261"/>
    </location>
</feature>
<evidence type="ECO:0000313" key="3">
    <source>
        <dbReference type="EMBL" id="KAG5420951.1"/>
    </source>
</evidence>
<dbReference type="EMBL" id="JAEOAQ010000001">
    <property type="protein sequence ID" value="KAG5420951.1"/>
    <property type="molecule type" value="Genomic_DNA"/>
</dbReference>
<proteinExistence type="predicted"/>
<dbReference type="GeneID" id="93648670"/>
<organism evidence="3 4">
    <name type="scientific">Candida metapsilosis</name>
    <dbReference type="NCBI Taxonomy" id="273372"/>
    <lineage>
        <taxon>Eukaryota</taxon>
        <taxon>Fungi</taxon>
        <taxon>Dikarya</taxon>
        <taxon>Ascomycota</taxon>
        <taxon>Saccharomycotina</taxon>
        <taxon>Pichiomycetes</taxon>
        <taxon>Debaryomycetaceae</taxon>
        <taxon>Candida/Lodderomyces clade</taxon>
        <taxon>Candida</taxon>
    </lineage>
</organism>
<dbReference type="OrthoDB" id="2103474at2759"/>
<dbReference type="Proteomes" id="UP000669133">
    <property type="component" value="Unassembled WGS sequence"/>
</dbReference>
<evidence type="ECO:0000256" key="2">
    <source>
        <dbReference type="SAM" id="Phobius"/>
    </source>
</evidence>
<name>A0A8H8DEA1_9ASCO</name>
<keyword evidence="2" id="KW-0812">Transmembrane</keyword>
<dbReference type="RefSeq" id="XP_067550067.1">
    <property type="nucleotide sequence ID" value="XM_067693136.1"/>
</dbReference>
<evidence type="ECO:0000313" key="4">
    <source>
        <dbReference type="Proteomes" id="UP000669133"/>
    </source>
</evidence>
<feature type="transmembrane region" description="Helical" evidence="2">
    <location>
        <begin position="73"/>
        <end position="102"/>
    </location>
</feature>
<comment type="caution">
    <text evidence="3">The sequence shown here is derived from an EMBL/GenBank/DDBJ whole genome shotgun (WGS) entry which is preliminary data.</text>
</comment>
<gene>
    <name evidence="3" type="ORF">I9W82_000041</name>
</gene>
<dbReference type="InterPro" id="IPR025187">
    <property type="entry name" value="DUF4112"/>
</dbReference>
<dbReference type="PANTHER" id="PTHR35519:SF2">
    <property type="entry name" value="PH DOMAIN PROTEIN"/>
    <property type="match status" value="1"/>
</dbReference>
<keyword evidence="2" id="KW-1133">Transmembrane helix</keyword>
<dbReference type="PANTHER" id="PTHR35519">
    <property type="entry name" value="MEMBRANE PROTEINS"/>
    <property type="match status" value="1"/>
</dbReference>
<keyword evidence="4" id="KW-1185">Reference proteome</keyword>
<protein>
    <submittedName>
        <fullName evidence="3">Uncharacterized protein</fullName>
    </submittedName>
</protein>
<feature type="region of interest" description="Disordered" evidence="1">
    <location>
        <begin position="222"/>
        <end position="279"/>
    </location>
</feature>
<dbReference type="Pfam" id="PF13430">
    <property type="entry name" value="DUF4112"/>
    <property type="match status" value="1"/>
</dbReference>